<organism evidence="2 3">
    <name type="scientific">Danaus chrysippus</name>
    <name type="common">African queen</name>
    <dbReference type="NCBI Taxonomy" id="151541"/>
    <lineage>
        <taxon>Eukaryota</taxon>
        <taxon>Metazoa</taxon>
        <taxon>Ecdysozoa</taxon>
        <taxon>Arthropoda</taxon>
        <taxon>Hexapoda</taxon>
        <taxon>Insecta</taxon>
        <taxon>Pterygota</taxon>
        <taxon>Neoptera</taxon>
        <taxon>Endopterygota</taxon>
        <taxon>Lepidoptera</taxon>
        <taxon>Glossata</taxon>
        <taxon>Ditrysia</taxon>
        <taxon>Papilionoidea</taxon>
        <taxon>Nymphalidae</taxon>
        <taxon>Danainae</taxon>
        <taxon>Danaini</taxon>
        <taxon>Danaina</taxon>
        <taxon>Danaus</taxon>
        <taxon>Anosia</taxon>
    </lineage>
</organism>
<evidence type="ECO:0000313" key="3">
    <source>
        <dbReference type="Proteomes" id="UP000789524"/>
    </source>
</evidence>
<sequence length="215" mass="24008">MDRVDCTKQKERLEKSLALRDGAFPYDERNPPARKSTNLPSALRMLQKGDDMTKDHECRPSATTTAAPKRRGSIAPFQCFGLRRIQVTLTRTECSQGFYECTPEPGAPGDHATPSLKNCGEGLVYNPYHHGMRLWPASARVNRPRMREYYHNRPHSTTTVGHDRSFRNVTENVFLAVLDVPVSMVECGFGAHVAVDRISYMGSPSKVTAPVDDDG</sequence>
<proteinExistence type="predicted"/>
<feature type="region of interest" description="Disordered" evidence="1">
    <location>
        <begin position="50"/>
        <end position="69"/>
    </location>
</feature>
<dbReference type="EMBL" id="CAKASE010000083">
    <property type="protein sequence ID" value="CAG9585085.1"/>
    <property type="molecule type" value="Genomic_DNA"/>
</dbReference>
<dbReference type="AlphaFoldDB" id="A0A8J2W7P4"/>
<comment type="caution">
    <text evidence="2">The sequence shown here is derived from an EMBL/GenBank/DDBJ whole genome shotgun (WGS) entry which is preliminary data.</text>
</comment>
<keyword evidence="3" id="KW-1185">Reference proteome</keyword>
<evidence type="ECO:0000313" key="2">
    <source>
        <dbReference type="EMBL" id="CAG9585085.1"/>
    </source>
</evidence>
<name>A0A8J2W7P4_9NEOP</name>
<evidence type="ECO:0000256" key="1">
    <source>
        <dbReference type="SAM" id="MobiDB-lite"/>
    </source>
</evidence>
<accession>A0A8J2W7P4</accession>
<reference evidence="2" key="1">
    <citation type="submission" date="2021-09" db="EMBL/GenBank/DDBJ databases">
        <authorList>
            <person name="Martin H S."/>
        </authorList>
    </citation>
    <scope>NUCLEOTIDE SEQUENCE</scope>
</reference>
<gene>
    <name evidence="2" type="ORF">DCHRY22_LOCUS15572</name>
</gene>
<dbReference type="Proteomes" id="UP000789524">
    <property type="component" value="Unassembled WGS sequence"/>
</dbReference>
<protein>
    <submittedName>
        <fullName evidence="2">(African queen) hypothetical protein</fullName>
    </submittedName>
</protein>
<feature type="compositionally biased region" description="Basic and acidic residues" evidence="1">
    <location>
        <begin position="50"/>
        <end position="59"/>
    </location>
</feature>